<dbReference type="Gene3D" id="3.60.15.10">
    <property type="entry name" value="Ribonuclease Z/Hydroxyacylglutathione hydrolase-like"/>
    <property type="match status" value="1"/>
</dbReference>
<dbReference type="Proteomes" id="UP001327027">
    <property type="component" value="Unassembled WGS sequence"/>
</dbReference>
<dbReference type="InterPro" id="IPR001279">
    <property type="entry name" value="Metallo-B-lactamas"/>
</dbReference>
<organism evidence="2 3">
    <name type="scientific">Aquimarina gracilis</name>
    <dbReference type="NCBI Taxonomy" id="874422"/>
    <lineage>
        <taxon>Bacteria</taxon>
        <taxon>Pseudomonadati</taxon>
        <taxon>Bacteroidota</taxon>
        <taxon>Flavobacteriia</taxon>
        <taxon>Flavobacteriales</taxon>
        <taxon>Flavobacteriaceae</taxon>
        <taxon>Aquimarina</taxon>
    </lineage>
</organism>
<evidence type="ECO:0000259" key="1">
    <source>
        <dbReference type="SMART" id="SM00849"/>
    </source>
</evidence>
<sequence>MKFIYLILSIFLGFNSCQSQIPVATELHPKIYLINNQYFYSEKVGTYLIELDDKILLFDIPTHTKEVEEFIKSFKKPAFAILSHGSCGISDGTKWQKEIGLKVYAHKADINHPWLRMKPDVFFTEMPEFGKDIEVIHTPGHSAGAICVLEKSSKSLFTGDTFYGDKNGEIKDFTQERSEDYENPIDRIESCKKLLKYDFENVYPFHYQAIIGNAKEKLAAYLNR</sequence>
<dbReference type="PANTHER" id="PTHR42773">
    <property type="entry name" value="METALLO-BETA-LACTAMASE-RELATED"/>
    <property type="match status" value="1"/>
</dbReference>
<dbReference type="SMART" id="SM00849">
    <property type="entry name" value="Lactamase_B"/>
    <property type="match status" value="1"/>
</dbReference>
<feature type="domain" description="Metallo-beta-lactamase" evidence="1">
    <location>
        <begin position="43"/>
        <end position="206"/>
    </location>
</feature>
<accession>A0ABU5ZWU8</accession>
<protein>
    <submittedName>
        <fullName evidence="2">MBL fold metallo-hydrolase</fullName>
    </submittedName>
</protein>
<dbReference type="SUPFAM" id="SSF56281">
    <property type="entry name" value="Metallo-hydrolase/oxidoreductase"/>
    <property type="match status" value="1"/>
</dbReference>
<dbReference type="RefSeq" id="WP_324180373.1">
    <property type="nucleotide sequence ID" value="NZ_BAABAW010000024.1"/>
</dbReference>
<dbReference type="EMBL" id="JAYKLX010000005">
    <property type="protein sequence ID" value="MEB3346349.1"/>
    <property type="molecule type" value="Genomic_DNA"/>
</dbReference>
<comment type="caution">
    <text evidence="2">The sequence shown here is derived from an EMBL/GenBank/DDBJ whole genome shotgun (WGS) entry which is preliminary data.</text>
</comment>
<proteinExistence type="predicted"/>
<dbReference type="InterPro" id="IPR036866">
    <property type="entry name" value="RibonucZ/Hydroxyglut_hydro"/>
</dbReference>
<dbReference type="PANTHER" id="PTHR42773:SF1">
    <property type="entry name" value="METALLO-BETA-LACTAMASE FAMILY PROTEIN"/>
    <property type="match status" value="1"/>
</dbReference>
<evidence type="ECO:0000313" key="2">
    <source>
        <dbReference type="EMBL" id="MEB3346349.1"/>
    </source>
</evidence>
<gene>
    <name evidence="2" type="ORF">U6A24_12805</name>
</gene>
<keyword evidence="3" id="KW-1185">Reference proteome</keyword>
<name>A0ABU5ZWU8_9FLAO</name>
<evidence type="ECO:0000313" key="3">
    <source>
        <dbReference type="Proteomes" id="UP001327027"/>
    </source>
</evidence>
<reference evidence="2 3" key="1">
    <citation type="journal article" date="2013" name="Int. J. Syst. Evol. Microbiol.">
        <title>Aquimarina gracilis sp. nov., isolated from the gut microflora of a mussel, Mytilus coruscus, and emended description of Aquimarina spongiae.</title>
        <authorList>
            <person name="Park S.C."/>
            <person name="Choe H.N."/>
            <person name="Baik K.S."/>
            <person name="Seong C.N."/>
        </authorList>
    </citation>
    <scope>NUCLEOTIDE SEQUENCE [LARGE SCALE GENOMIC DNA]</scope>
    <source>
        <strain evidence="2 3">PSC32</strain>
    </source>
</reference>
<dbReference type="Pfam" id="PF00753">
    <property type="entry name" value="Lactamase_B"/>
    <property type="match status" value="1"/>
</dbReference>